<protein>
    <recommendedName>
        <fullName evidence="6">Bacterial type II secretion system protein E domain-containing protein</fullName>
    </recommendedName>
</protein>
<keyword evidence="3" id="KW-0963">Cytoplasm</keyword>
<dbReference type="FunFam" id="3.40.50.300:FF:000398">
    <property type="entry name" value="Type IV pilus assembly ATPase PilB"/>
    <property type="match status" value="1"/>
</dbReference>
<dbReference type="SUPFAM" id="SSF52540">
    <property type="entry name" value="P-loop containing nucleoside triphosphate hydrolases"/>
    <property type="match status" value="1"/>
</dbReference>
<dbReference type="PROSITE" id="PS00662">
    <property type="entry name" value="T2SP_E"/>
    <property type="match status" value="1"/>
</dbReference>
<dbReference type="RefSeq" id="WP_021817240.1">
    <property type="nucleotide sequence ID" value="NZ_AVBC01000011.1"/>
</dbReference>
<evidence type="ECO:0000313" key="7">
    <source>
        <dbReference type="EMBL" id="ERL53254.1"/>
    </source>
</evidence>
<dbReference type="Gene3D" id="3.30.300.160">
    <property type="entry name" value="Type II secretion system, protein E, N-terminal domain"/>
    <property type="match status" value="1"/>
</dbReference>
<dbReference type="eggNOG" id="COG2804">
    <property type="taxonomic scope" value="Bacteria"/>
</dbReference>
<dbReference type="Gene3D" id="3.40.50.300">
    <property type="entry name" value="P-loop containing nucleotide triphosphate hydrolases"/>
    <property type="match status" value="1"/>
</dbReference>
<evidence type="ECO:0000256" key="1">
    <source>
        <dbReference type="ARBA" id="ARBA00004496"/>
    </source>
</evidence>
<dbReference type="InterPro" id="IPR037257">
    <property type="entry name" value="T2SS_E_N_sf"/>
</dbReference>
<name>W1NCK0_9GAMM</name>
<evidence type="ECO:0000256" key="5">
    <source>
        <dbReference type="ARBA" id="ARBA00022840"/>
    </source>
</evidence>
<dbReference type="EMBL" id="AVBC01000011">
    <property type="protein sequence ID" value="ERL53254.1"/>
    <property type="molecule type" value="Genomic_DNA"/>
</dbReference>
<evidence type="ECO:0000256" key="3">
    <source>
        <dbReference type="ARBA" id="ARBA00022490"/>
    </source>
</evidence>
<dbReference type="GO" id="GO:0009297">
    <property type="term" value="P:pilus assembly"/>
    <property type="evidence" value="ECO:0007669"/>
    <property type="project" value="InterPro"/>
</dbReference>
<dbReference type="InterPro" id="IPR001482">
    <property type="entry name" value="T2SS/T4SS_dom"/>
</dbReference>
<organism evidence="7 8">
    <name type="scientific">Halomonas huangheensis</name>
    <dbReference type="NCBI Taxonomy" id="1178482"/>
    <lineage>
        <taxon>Bacteria</taxon>
        <taxon>Pseudomonadati</taxon>
        <taxon>Pseudomonadota</taxon>
        <taxon>Gammaproteobacteria</taxon>
        <taxon>Oceanospirillales</taxon>
        <taxon>Halomonadaceae</taxon>
        <taxon>Halomonas</taxon>
    </lineage>
</organism>
<dbReference type="PANTHER" id="PTHR30258:SF1">
    <property type="entry name" value="PROTEIN TRANSPORT PROTEIN HOFB HOMOLOG"/>
    <property type="match status" value="1"/>
</dbReference>
<dbReference type="Pfam" id="PF00437">
    <property type="entry name" value="T2SSE"/>
    <property type="match status" value="1"/>
</dbReference>
<dbReference type="InterPro" id="IPR027417">
    <property type="entry name" value="P-loop_NTPase"/>
</dbReference>
<proteinExistence type="inferred from homology"/>
<dbReference type="NCBIfam" id="TIGR02538">
    <property type="entry name" value="type_IV_pilB"/>
    <property type="match status" value="1"/>
</dbReference>
<dbReference type="CDD" id="cd01129">
    <property type="entry name" value="PulE-GspE-like"/>
    <property type="match status" value="1"/>
</dbReference>
<feature type="domain" description="Bacterial type II secretion system protein E" evidence="6">
    <location>
        <begin position="393"/>
        <end position="407"/>
    </location>
</feature>
<dbReference type="FunFam" id="3.30.450.90:FF:000001">
    <property type="entry name" value="Type II secretion system ATPase GspE"/>
    <property type="match status" value="1"/>
</dbReference>
<dbReference type="AlphaFoldDB" id="W1NCK0"/>
<dbReference type="InterPro" id="IPR013374">
    <property type="entry name" value="ATPase_typ4_pilus-assembl_PilB"/>
</dbReference>
<dbReference type="InterPro" id="IPR007831">
    <property type="entry name" value="T2SS_GspE_N"/>
</dbReference>
<dbReference type="PANTHER" id="PTHR30258">
    <property type="entry name" value="TYPE II SECRETION SYSTEM PROTEIN GSPE-RELATED"/>
    <property type="match status" value="1"/>
</dbReference>
<keyword evidence="5" id="KW-0067">ATP-binding</keyword>
<comment type="caution">
    <text evidence="7">The sequence shown here is derived from an EMBL/GenBank/DDBJ whole genome shotgun (WGS) entry which is preliminary data.</text>
</comment>
<sequence>MEALTQRLHDKLEQRLLEEGLLTARQIKDAAHAARQDDMQLLDHLVESRQVSALPLARIAAEIHGVPLADLEGIEPADLPSPSSFPESLLRENDLLPLAYDGYWLRVAIPCPSRLAHLNELERFTGHGVAVQLAPADRLRALLDAWLRDDTTRQDACPNVSRALDELNEDANKNPYSTAISSLVDQRDDAPVVKFVNSILRDAVRRGASDIHFEPFEDCYRVRMRIDGILHEMAQPPTAMQARVASRLKVMAQLDISERRLPQDGAIKINVKDGKSVDFRVSSLPTVNGEKVVLRLLDPVASHIHIDALGMTTEQRQLLRSALARPQGMILVTGPTGSGKTVTLYSGIHLLNQIDRNICTAEDPVEIKVPGINQLNVQPRIGLDFAQALRAFLRQDPDVVMVGEIRDRETAEIAIKAAQTGHLVLSTLHTNSAADTLVRLTNMGVAAFNVASAVSLIIAQRLVRTLCPHCRRPEELSSDARAHLGLDAARCETATLYAPQGCAHCNEGYRGRTGIFEVVPISPAIRQRILEYAGTDELRLLAQNEGHRNLWQSGLELVLNGVTSLNELHRVAQSPQCRHNHAARGEE</sequence>
<dbReference type="Pfam" id="PF05157">
    <property type="entry name" value="MshEN"/>
    <property type="match status" value="1"/>
</dbReference>
<dbReference type="GO" id="GO:0005886">
    <property type="term" value="C:plasma membrane"/>
    <property type="evidence" value="ECO:0007669"/>
    <property type="project" value="TreeGrafter"/>
</dbReference>
<keyword evidence="8" id="KW-1185">Reference proteome</keyword>
<comment type="similarity">
    <text evidence="2">Belongs to the GSP E family.</text>
</comment>
<dbReference type="PATRIC" id="fig|1178482.3.peg.293"/>
<dbReference type="STRING" id="1178482.AR456_11480"/>
<gene>
    <name evidence="7" type="ORF">BJB45_18455</name>
</gene>
<reference evidence="7 8" key="1">
    <citation type="submission" date="2013-08" db="EMBL/GenBank/DDBJ databases">
        <title>draft genome of Halomonas huanghegensis, strain BJGMM-B45T.</title>
        <authorList>
            <person name="Miao C."/>
            <person name="Wan Y."/>
            <person name="Jin W."/>
        </authorList>
    </citation>
    <scope>NUCLEOTIDE SEQUENCE [LARGE SCALE GENOMIC DNA]</scope>
    <source>
        <strain evidence="7 8">BJGMM-B45</strain>
    </source>
</reference>
<dbReference type="Gene3D" id="3.30.450.90">
    <property type="match status" value="1"/>
</dbReference>
<evidence type="ECO:0000256" key="2">
    <source>
        <dbReference type="ARBA" id="ARBA00006611"/>
    </source>
</evidence>
<evidence type="ECO:0000313" key="8">
    <source>
        <dbReference type="Proteomes" id="UP000019113"/>
    </source>
</evidence>
<dbReference type="GO" id="GO:0016887">
    <property type="term" value="F:ATP hydrolysis activity"/>
    <property type="evidence" value="ECO:0007669"/>
    <property type="project" value="InterPro"/>
</dbReference>
<dbReference type="KEGG" id="hhu:AR456_11480"/>
<dbReference type="GO" id="GO:0005737">
    <property type="term" value="C:cytoplasm"/>
    <property type="evidence" value="ECO:0007669"/>
    <property type="project" value="UniProtKB-SubCell"/>
</dbReference>
<dbReference type="OrthoDB" id="9776961at2"/>
<comment type="subcellular location">
    <subcellularLocation>
        <location evidence="1">Cytoplasm</location>
    </subcellularLocation>
</comment>
<accession>W1NCK0</accession>
<evidence type="ECO:0000256" key="4">
    <source>
        <dbReference type="ARBA" id="ARBA00022741"/>
    </source>
</evidence>
<dbReference type="SUPFAM" id="SSF160246">
    <property type="entry name" value="EspE N-terminal domain-like"/>
    <property type="match status" value="1"/>
</dbReference>
<dbReference type="Proteomes" id="UP000019113">
    <property type="component" value="Unassembled WGS sequence"/>
</dbReference>
<dbReference type="GO" id="GO:0005524">
    <property type="term" value="F:ATP binding"/>
    <property type="evidence" value="ECO:0007669"/>
    <property type="project" value="UniProtKB-KW"/>
</dbReference>
<keyword evidence="4" id="KW-0547">Nucleotide-binding</keyword>
<evidence type="ECO:0000259" key="6">
    <source>
        <dbReference type="PROSITE" id="PS00662"/>
    </source>
</evidence>